<feature type="compositionally biased region" description="Polar residues" evidence="1">
    <location>
        <begin position="17"/>
        <end position="26"/>
    </location>
</feature>
<name>A0A6A3PJM0_9STRA</name>
<dbReference type="EMBL" id="QXGB01005231">
    <property type="protein sequence ID" value="KAE9163648.1"/>
    <property type="molecule type" value="Genomic_DNA"/>
</dbReference>
<gene>
    <name evidence="7" type="ORF">PF002_g30665</name>
    <name evidence="6" type="ORF">PF005_g30360</name>
    <name evidence="5" type="ORF">PF006_g30072</name>
    <name evidence="4" type="ORF">PF007_g30081</name>
    <name evidence="2" type="ORF">PF009_g30627</name>
    <name evidence="3" type="ORF">PF011_g29538</name>
</gene>
<dbReference type="EMBL" id="QXFZ01005099">
    <property type="protein sequence ID" value="KAE9061945.1"/>
    <property type="molecule type" value="Genomic_DNA"/>
</dbReference>
<dbReference type="OrthoDB" id="107453at2759"/>
<evidence type="ECO:0000313" key="9">
    <source>
        <dbReference type="Proteomes" id="UP000433483"/>
    </source>
</evidence>
<evidence type="ECO:0000313" key="11">
    <source>
        <dbReference type="Proteomes" id="UP000440732"/>
    </source>
</evidence>
<dbReference type="Proteomes" id="UP000433483">
    <property type="component" value="Unassembled WGS sequence"/>
</dbReference>
<dbReference type="Proteomes" id="UP000429523">
    <property type="component" value="Unassembled WGS sequence"/>
</dbReference>
<evidence type="ECO:0000313" key="7">
    <source>
        <dbReference type="EMBL" id="KAE9168228.1"/>
    </source>
</evidence>
<dbReference type="Proteomes" id="UP000460718">
    <property type="component" value="Unassembled WGS sequence"/>
</dbReference>
<dbReference type="Proteomes" id="UP000441208">
    <property type="component" value="Unassembled WGS sequence"/>
</dbReference>
<accession>A0A6A3PJM0</accession>
<reference evidence="8 9" key="1">
    <citation type="submission" date="2018-08" db="EMBL/GenBank/DDBJ databases">
        <title>Genomic investigation of the strawberry pathogen Phytophthora fragariae indicates pathogenicity is determined by transcriptional variation in three key races.</title>
        <authorList>
            <person name="Adams T.M."/>
            <person name="Armitage A.D."/>
            <person name="Sobczyk M.K."/>
            <person name="Bates H.J."/>
            <person name="Dunwell J.M."/>
            <person name="Nellist C.F."/>
            <person name="Harrison R.J."/>
        </authorList>
    </citation>
    <scope>NUCLEOTIDE SEQUENCE [LARGE SCALE GENOMIC DNA]</scope>
    <source>
        <strain evidence="7 10">BC-1</strain>
        <strain evidence="6 9">NOV-27</strain>
        <strain evidence="5 11">NOV-5</strain>
        <strain evidence="4 12">NOV-71</strain>
        <strain evidence="2 8">NOV-9</strain>
        <strain evidence="3 13">SCRP245</strain>
    </source>
</reference>
<dbReference type="EMBL" id="QXGA01005450">
    <property type="protein sequence ID" value="KAE9067082.1"/>
    <property type="molecule type" value="Genomic_DNA"/>
</dbReference>
<comment type="caution">
    <text evidence="4">The sequence shown here is derived from an EMBL/GenBank/DDBJ whole genome shotgun (WGS) entry which is preliminary data.</text>
</comment>
<keyword evidence="9" id="KW-1185">Reference proteome</keyword>
<evidence type="ECO:0000256" key="1">
    <source>
        <dbReference type="SAM" id="MobiDB-lite"/>
    </source>
</evidence>
<protein>
    <submittedName>
        <fullName evidence="4">Uncharacterized protein</fullName>
    </submittedName>
</protein>
<organism evidence="4 12">
    <name type="scientific">Phytophthora fragariae</name>
    <dbReference type="NCBI Taxonomy" id="53985"/>
    <lineage>
        <taxon>Eukaryota</taxon>
        <taxon>Sar</taxon>
        <taxon>Stramenopiles</taxon>
        <taxon>Oomycota</taxon>
        <taxon>Peronosporomycetes</taxon>
        <taxon>Peronosporales</taxon>
        <taxon>Peronosporaceae</taxon>
        <taxon>Phytophthora</taxon>
    </lineage>
</organism>
<evidence type="ECO:0000313" key="2">
    <source>
        <dbReference type="EMBL" id="KAE8919060.1"/>
    </source>
</evidence>
<evidence type="ECO:0000313" key="8">
    <source>
        <dbReference type="Proteomes" id="UP000429523"/>
    </source>
</evidence>
<evidence type="ECO:0000313" key="12">
    <source>
        <dbReference type="Proteomes" id="UP000441208"/>
    </source>
</evidence>
<dbReference type="Proteomes" id="UP000440732">
    <property type="component" value="Unassembled WGS sequence"/>
</dbReference>
<feature type="region of interest" description="Disordered" evidence="1">
    <location>
        <begin position="17"/>
        <end position="41"/>
    </location>
</feature>
<evidence type="ECO:0000313" key="5">
    <source>
        <dbReference type="EMBL" id="KAE9067082.1"/>
    </source>
</evidence>
<proteinExistence type="predicted"/>
<evidence type="ECO:0000313" key="6">
    <source>
        <dbReference type="EMBL" id="KAE9163648.1"/>
    </source>
</evidence>
<evidence type="ECO:0000313" key="3">
    <source>
        <dbReference type="EMBL" id="KAE8962026.1"/>
    </source>
</evidence>
<dbReference type="EMBL" id="QXFW01005431">
    <property type="protein sequence ID" value="KAE8962026.1"/>
    <property type="molecule type" value="Genomic_DNA"/>
</dbReference>
<evidence type="ECO:0000313" key="10">
    <source>
        <dbReference type="Proteomes" id="UP000440367"/>
    </source>
</evidence>
<dbReference type="AlphaFoldDB" id="A0A6A3PJM0"/>
<dbReference type="EMBL" id="QXGF01005019">
    <property type="protein sequence ID" value="KAE8919060.1"/>
    <property type="molecule type" value="Genomic_DNA"/>
</dbReference>
<evidence type="ECO:0000313" key="13">
    <source>
        <dbReference type="Proteomes" id="UP000460718"/>
    </source>
</evidence>
<evidence type="ECO:0000313" key="4">
    <source>
        <dbReference type="EMBL" id="KAE9061945.1"/>
    </source>
</evidence>
<dbReference type="EMBL" id="QXGD01004920">
    <property type="protein sequence ID" value="KAE9168228.1"/>
    <property type="molecule type" value="Genomic_DNA"/>
</dbReference>
<dbReference type="Proteomes" id="UP000440367">
    <property type="component" value="Unassembled WGS sequence"/>
</dbReference>
<sequence>MRRRRANCCSAYLTRRSSCSGGSSPTDGRDPSVLPTIHSKGPNQANRVSMLSSYYQAGRWFARVFSDCLKGKHDDESYKEWATCVNKEGTNVVELTPVFSIGISPVHLQPCAPVVDNGPDTLDAALWTETNRLVNAAAAWQIRRVMPVEAAALNETPLAEMTSPELARRFKTLPILLVLRADNEMLRQLPLELLSAKAFAGLTLVERRAIHNVLADRPLGWTEAQLSLYVERERELIAAAIEGPSGTAYDALYSVHLPFTYSTYAQEPRGWQHDVSEGEYP</sequence>